<keyword evidence="3" id="KW-1185">Reference proteome</keyword>
<dbReference type="OrthoDB" id="10556601at2759"/>
<feature type="compositionally biased region" description="Polar residues" evidence="1">
    <location>
        <begin position="399"/>
        <end position="410"/>
    </location>
</feature>
<organism evidence="2 3">
    <name type="scientific">Glonium stellatum</name>
    <dbReference type="NCBI Taxonomy" id="574774"/>
    <lineage>
        <taxon>Eukaryota</taxon>
        <taxon>Fungi</taxon>
        <taxon>Dikarya</taxon>
        <taxon>Ascomycota</taxon>
        <taxon>Pezizomycotina</taxon>
        <taxon>Dothideomycetes</taxon>
        <taxon>Pleosporomycetidae</taxon>
        <taxon>Gloniales</taxon>
        <taxon>Gloniaceae</taxon>
        <taxon>Glonium</taxon>
    </lineage>
</organism>
<dbReference type="AlphaFoldDB" id="A0A8E2F333"/>
<feature type="compositionally biased region" description="Basic residues" evidence="1">
    <location>
        <begin position="265"/>
        <end position="276"/>
    </location>
</feature>
<feature type="region of interest" description="Disordered" evidence="1">
    <location>
        <begin position="55"/>
        <end position="91"/>
    </location>
</feature>
<feature type="region of interest" description="Disordered" evidence="1">
    <location>
        <begin position="465"/>
        <end position="484"/>
    </location>
</feature>
<evidence type="ECO:0000313" key="3">
    <source>
        <dbReference type="Proteomes" id="UP000250140"/>
    </source>
</evidence>
<feature type="region of interest" description="Disordered" evidence="1">
    <location>
        <begin position="593"/>
        <end position="619"/>
    </location>
</feature>
<reference evidence="2 3" key="1">
    <citation type="journal article" date="2016" name="Nat. Commun.">
        <title>Ectomycorrhizal ecology is imprinted in the genome of the dominant symbiotic fungus Cenococcum geophilum.</title>
        <authorList>
            <consortium name="DOE Joint Genome Institute"/>
            <person name="Peter M."/>
            <person name="Kohler A."/>
            <person name="Ohm R.A."/>
            <person name="Kuo A."/>
            <person name="Krutzmann J."/>
            <person name="Morin E."/>
            <person name="Arend M."/>
            <person name="Barry K.W."/>
            <person name="Binder M."/>
            <person name="Choi C."/>
            <person name="Clum A."/>
            <person name="Copeland A."/>
            <person name="Grisel N."/>
            <person name="Haridas S."/>
            <person name="Kipfer T."/>
            <person name="LaButti K."/>
            <person name="Lindquist E."/>
            <person name="Lipzen A."/>
            <person name="Maire R."/>
            <person name="Meier B."/>
            <person name="Mihaltcheva S."/>
            <person name="Molinier V."/>
            <person name="Murat C."/>
            <person name="Poggeler S."/>
            <person name="Quandt C.A."/>
            <person name="Sperisen C."/>
            <person name="Tritt A."/>
            <person name="Tisserant E."/>
            <person name="Crous P.W."/>
            <person name="Henrissat B."/>
            <person name="Nehls U."/>
            <person name="Egli S."/>
            <person name="Spatafora J.W."/>
            <person name="Grigoriev I.V."/>
            <person name="Martin F.M."/>
        </authorList>
    </citation>
    <scope>NUCLEOTIDE SEQUENCE [LARGE SCALE GENOMIC DNA]</scope>
    <source>
        <strain evidence="2 3">CBS 207.34</strain>
    </source>
</reference>
<evidence type="ECO:0000256" key="1">
    <source>
        <dbReference type="SAM" id="MobiDB-lite"/>
    </source>
</evidence>
<feature type="region of interest" description="Disordered" evidence="1">
    <location>
        <begin position="385"/>
        <end position="413"/>
    </location>
</feature>
<sequence length="649" mass="71223">MYISNDESDGGGITLPPTTRLGTNANLFSNALPSTGVVSGQTAYTNISGNGFQSTFPSSREASLQPSHSSRAGGELSYQSNSAPGGGSSHAPEALIAHYRYNELPIDGMISTPSSHLSTTSINPQGNPQFPSIQNWPPPIPSAAPQPMNCNGTLQSNHALFSSDYLSNTGSAVNSLQPCSNPQDMLHSRPQAVETSLLYGYNHLDNIGVFRGRGGDDDMSDADIVDNQAESGPGELPRGVFSPSRSGVIAVDRPIPADRPESKRVLKAKRKLARTQRRAELSRELQQAAKAEREDETDPAVKAITTALQNTILSSADKPKNRKKNKKACKACKIRHYHDQALCDPAQLMQLLEKAEQDAKKELRYAEDPESYETQETLRLTRMQKRVMHRRQKKDAGLNSKNDPSRSQLSPRVLSVESLQKIGECYVHIALLRGRTLAETQEQRMKTAKDIDKLFEAIANARNNKNETSNRMQKQCTKQKASSGRYSTGKFQEYTGDHLTTARGHTDTIAFPPHQAVPSNLDDINAIRARIRGSPGYQSFGLLYTQYVNDADTLPHTSASGSSSVAGLHTSRLLAVQTPENNRTSQNNVTLAALENRRASSTTTLDGPQMGRRQGQDNGIRQTQAPQEEFNFGDSNQELPWRFQDLRLD</sequence>
<protein>
    <submittedName>
        <fullName evidence="2">Uncharacterized protein</fullName>
    </submittedName>
</protein>
<feature type="compositionally biased region" description="Polar residues" evidence="1">
    <location>
        <begin position="55"/>
        <end position="70"/>
    </location>
</feature>
<proteinExistence type="predicted"/>
<accession>A0A8E2F333</accession>
<dbReference type="Proteomes" id="UP000250140">
    <property type="component" value="Unassembled WGS sequence"/>
</dbReference>
<name>A0A8E2F333_9PEZI</name>
<evidence type="ECO:0000313" key="2">
    <source>
        <dbReference type="EMBL" id="OCL09657.1"/>
    </source>
</evidence>
<dbReference type="EMBL" id="KV749384">
    <property type="protein sequence ID" value="OCL09657.1"/>
    <property type="molecule type" value="Genomic_DNA"/>
</dbReference>
<feature type="region of interest" description="Disordered" evidence="1">
    <location>
        <begin position="259"/>
        <end position="300"/>
    </location>
</feature>
<gene>
    <name evidence="2" type="ORF">AOQ84DRAFT_388034</name>
</gene>